<dbReference type="EMBL" id="KP211916">
    <property type="protein sequence ID" value="ANV81030.1"/>
    <property type="molecule type" value="Genomic_DNA"/>
</dbReference>
<keyword evidence="1" id="KW-0812">Transmembrane</keyword>
<name>A0A1B1TFF6_9ARCH</name>
<evidence type="ECO:0008006" key="3">
    <source>
        <dbReference type="Google" id="ProtNLM"/>
    </source>
</evidence>
<evidence type="ECO:0000256" key="1">
    <source>
        <dbReference type="SAM" id="Phobius"/>
    </source>
</evidence>
<accession>A0A1B1TFF6</accession>
<keyword evidence="1" id="KW-1133">Transmembrane helix</keyword>
<protein>
    <recommendedName>
        <fullName evidence="3">DUF4350 domain-containing protein</fullName>
    </recommendedName>
</protein>
<evidence type="ECO:0000313" key="2">
    <source>
        <dbReference type="EMBL" id="ANV81030.1"/>
    </source>
</evidence>
<feature type="transmembrane region" description="Helical" evidence="1">
    <location>
        <begin position="410"/>
        <end position="434"/>
    </location>
</feature>
<reference evidence="2" key="2">
    <citation type="journal article" date="2015" name="ISME J.">
        <title>A new class of marine Euryarchaeota group II from the Mediterranean deep chlorophyll maximum.</title>
        <authorList>
            <person name="Martin-Cuadrado A.B."/>
            <person name="Garcia-Heredia I."/>
            <person name="Molto A.G."/>
            <person name="Lopez-Ubeda R."/>
            <person name="Kimes N."/>
            <person name="Lopez-Garcia P."/>
            <person name="Moreira D."/>
            <person name="Rodriguez-Valera F."/>
        </authorList>
    </citation>
    <scope>NUCLEOTIDE SEQUENCE</scope>
</reference>
<reference evidence="2" key="1">
    <citation type="submission" date="2014-11" db="EMBL/GenBank/DDBJ databases">
        <authorList>
            <person name="Zhu J."/>
            <person name="Qi W."/>
            <person name="Song R."/>
        </authorList>
    </citation>
    <scope>NUCLEOTIDE SEQUENCE</scope>
</reference>
<keyword evidence="1" id="KW-0472">Membrane</keyword>
<proteinExistence type="predicted"/>
<sequence length="541" mass="61748">MEKILKRITSQKYRRNALLFSFWTLLILLVSSIAVSYVIPGETQQSAYGNDWNDLGSFREELNDLDIPTTALVSSPLLLSEVEHPEESIFVISGVERDTISLPRFTGDEDVIQFSEGDGYTSSEIVAIAQYVERGGTVLLMDDFGYSSNLADQFGLEYTGHSLYDGESYDRELGYNFVWVNTTSAYNFTTTPNSQKSVNPCIRDIDDDGVIDLLDGDPNDPNAPNPVINLLNVGLCAHRFDAKTGEWDFSESYNLLTNGLSGFDKTSAYNPSEHRYVVARTTLDSWMDNNDDGNYTIGGYEALGIQGDEQGPFPVYVRYCENILCRSSTSGRIHFVSDGSMLINSLYNPEFDEFYSGLVPQNDNRKWALDIIAESLLVAQSGTNVSSNALVIFDESRHQQQNIFGDTYNLIYYLLIYFTNDWMAMLILFLILFISLEAIIIRKEDPEDWRHIFRIIYYGFGDATRYEYYQKSDKIRQVLLTRVRNLNTLSREEFDALPAVELQNMVKDPVLIRFIFEDRKYRADELVGIVKRIKEWGNLNN</sequence>
<organism evidence="2">
    <name type="scientific">uncultured Poseidoniia archaeon</name>
    <dbReference type="NCBI Taxonomy" id="1697135"/>
    <lineage>
        <taxon>Archaea</taxon>
        <taxon>Methanobacteriati</taxon>
        <taxon>Thermoplasmatota</taxon>
        <taxon>Candidatus Poseidoniia</taxon>
        <taxon>environmental samples</taxon>
    </lineage>
</organism>
<dbReference type="AlphaFoldDB" id="A0A1B1TFF6"/>